<accession>A0A2T5MDD6</accession>
<keyword evidence="4 5" id="KW-0975">Bacterial flagellum</keyword>
<comment type="subcellular location">
    <subcellularLocation>
        <location evidence="1 5">Bacterial flagellum basal body</location>
    </subcellularLocation>
</comment>
<dbReference type="GO" id="GO:0003774">
    <property type="term" value="F:cytoskeletal motor activity"/>
    <property type="evidence" value="ECO:0007669"/>
    <property type="project" value="InterPro"/>
</dbReference>
<dbReference type="PANTHER" id="PTHR34653:SF1">
    <property type="entry name" value="FLAGELLAR HOOK-BASAL BODY COMPLEX PROTEIN FLIE"/>
    <property type="match status" value="1"/>
</dbReference>
<evidence type="ECO:0000256" key="4">
    <source>
        <dbReference type="ARBA" id="ARBA00023143"/>
    </source>
</evidence>
<dbReference type="EMBL" id="QANS01000005">
    <property type="protein sequence ID" value="PTU30582.1"/>
    <property type="molecule type" value="Genomic_DNA"/>
</dbReference>
<evidence type="ECO:0000256" key="5">
    <source>
        <dbReference type="HAMAP-Rule" id="MF_00724"/>
    </source>
</evidence>
<dbReference type="AlphaFoldDB" id="A0A2T5MDD6"/>
<keyword evidence="7" id="KW-1185">Reference proteome</keyword>
<reference evidence="6 7" key="1">
    <citation type="submission" date="2018-04" db="EMBL/GenBank/DDBJ databases">
        <title>Novel species isolated from glacier.</title>
        <authorList>
            <person name="Liu Q."/>
            <person name="Xin Y.-H."/>
        </authorList>
    </citation>
    <scope>NUCLEOTIDE SEQUENCE [LARGE SCALE GENOMIC DNA]</scope>
    <source>
        <strain evidence="6 7">GT1R17</strain>
    </source>
</reference>
<dbReference type="GO" id="GO:0009425">
    <property type="term" value="C:bacterial-type flagellum basal body"/>
    <property type="evidence" value="ECO:0007669"/>
    <property type="project" value="UniProtKB-SubCell"/>
</dbReference>
<dbReference type="Pfam" id="PF02049">
    <property type="entry name" value="FliE"/>
    <property type="match status" value="1"/>
</dbReference>
<dbReference type="HAMAP" id="MF_00724">
    <property type="entry name" value="FliE"/>
    <property type="match status" value="1"/>
</dbReference>
<comment type="similarity">
    <text evidence="2 5">Belongs to the FliE family.</text>
</comment>
<organism evidence="6 7">
    <name type="scientific">Stenotrophobium rhamnosiphilum</name>
    <dbReference type="NCBI Taxonomy" id="2029166"/>
    <lineage>
        <taxon>Bacteria</taxon>
        <taxon>Pseudomonadati</taxon>
        <taxon>Pseudomonadota</taxon>
        <taxon>Gammaproteobacteria</taxon>
        <taxon>Nevskiales</taxon>
        <taxon>Nevskiaceae</taxon>
        <taxon>Stenotrophobium</taxon>
    </lineage>
</organism>
<dbReference type="GO" id="GO:0005198">
    <property type="term" value="F:structural molecule activity"/>
    <property type="evidence" value="ECO:0007669"/>
    <property type="project" value="UniProtKB-UniRule"/>
</dbReference>
<dbReference type="NCBIfam" id="TIGR00205">
    <property type="entry name" value="fliE"/>
    <property type="match status" value="1"/>
</dbReference>
<evidence type="ECO:0000256" key="2">
    <source>
        <dbReference type="ARBA" id="ARBA00009272"/>
    </source>
</evidence>
<dbReference type="PANTHER" id="PTHR34653">
    <property type="match status" value="1"/>
</dbReference>
<sequence length="107" mass="11541">MNDIDVNRVLSQIRSLSEQAANRPANVAAKSPTESGFGQLVGNAISQVNQTQQTATQLQQSFEMGDPSADLAKVMIAQASAQVSFKAMAEVRNRLVSAYQDIMNMPI</sequence>
<gene>
    <name evidence="5" type="primary">fliE</name>
    <name evidence="6" type="ORF">CJD38_13830</name>
</gene>
<dbReference type="InterPro" id="IPR001624">
    <property type="entry name" value="FliE"/>
</dbReference>
<dbReference type="Proteomes" id="UP000244248">
    <property type="component" value="Unassembled WGS sequence"/>
</dbReference>
<dbReference type="PRINTS" id="PR01006">
    <property type="entry name" value="FLGHOOKFLIE"/>
</dbReference>
<keyword evidence="6" id="KW-0282">Flagellum</keyword>
<keyword evidence="6" id="KW-0969">Cilium</keyword>
<evidence type="ECO:0000313" key="6">
    <source>
        <dbReference type="EMBL" id="PTU30582.1"/>
    </source>
</evidence>
<dbReference type="RefSeq" id="WP_107940954.1">
    <property type="nucleotide sequence ID" value="NZ_QANS01000005.1"/>
</dbReference>
<evidence type="ECO:0000256" key="1">
    <source>
        <dbReference type="ARBA" id="ARBA00004117"/>
    </source>
</evidence>
<evidence type="ECO:0000313" key="7">
    <source>
        <dbReference type="Proteomes" id="UP000244248"/>
    </source>
</evidence>
<protein>
    <recommendedName>
        <fullName evidence="3 5">Flagellar hook-basal body complex protein FliE</fullName>
    </recommendedName>
</protein>
<proteinExistence type="inferred from homology"/>
<keyword evidence="6" id="KW-0966">Cell projection</keyword>
<dbReference type="OrthoDB" id="8909229at2"/>
<comment type="caution">
    <text evidence="6">The sequence shown here is derived from an EMBL/GenBank/DDBJ whole genome shotgun (WGS) entry which is preliminary data.</text>
</comment>
<dbReference type="GO" id="GO:0071973">
    <property type="term" value="P:bacterial-type flagellum-dependent cell motility"/>
    <property type="evidence" value="ECO:0007669"/>
    <property type="project" value="InterPro"/>
</dbReference>
<evidence type="ECO:0000256" key="3">
    <source>
        <dbReference type="ARBA" id="ARBA00018024"/>
    </source>
</evidence>
<name>A0A2T5MDD6_9GAMM</name>